<dbReference type="OrthoDB" id="9974267at2759"/>
<evidence type="ECO:0000313" key="2">
    <source>
        <dbReference type="EMBL" id="CAF3980404.1"/>
    </source>
</evidence>
<gene>
    <name evidence="2" type="ORF">OKA104_LOCUS28627</name>
    <name evidence="1" type="ORF">VCS650_LOCUS40431</name>
</gene>
<proteinExistence type="predicted"/>
<dbReference type="Proteomes" id="UP000663891">
    <property type="component" value="Unassembled WGS sequence"/>
</dbReference>
<dbReference type="EMBL" id="CAJNON010001508">
    <property type="protein sequence ID" value="CAF1467860.1"/>
    <property type="molecule type" value="Genomic_DNA"/>
</dbReference>
<evidence type="ECO:0000313" key="1">
    <source>
        <dbReference type="EMBL" id="CAF1467860.1"/>
    </source>
</evidence>
<dbReference type="EMBL" id="CAJOAY010002794">
    <property type="protein sequence ID" value="CAF3980404.1"/>
    <property type="molecule type" value="Genomic_DNA"/>
</dbReference>
<evidence type="ECO:0000313" key="3">
    <source>
        <dbReference type="Proteomes" id="UP000663891"/>
    </source>
</evidence>
<dbReference type="AlphaFoldDB" id="A0A815QTW1"/>
<accession>A0A815QTW1</accession>
<dbReference type="Proteomes" id="UP000663881">
    <property type="component" value="Unassembled WGS sequence"/>
</dbReference>
<organism evidence="1 3">
    <name type="scientific">Adineta steineri</name>
    <dbReference type="NCBI Taxonomy" id="433720"/>
    <lineage>
        <taxon>Eukaryota</taxon>
        <taxon>Metazoa</taxon>
        <taxon>Spiralia</taxon>
        <taxon>Gnathifera</taxon>
        <taxon>Rotifera</taxon>
        <taxon>Eurotatoria</taxon>
        <taxon>Bdelloidea</taxon>
        <taxon>Adinetida</taxon>
        <taxon>Adinetidae</taxon>
        <taxon>Adineta</taxon>
    </lineage>
</organism>
<sequence>MIISYNEIITGTYNVFKNFKWLTNNHLGSSYPTGASSNNQTLNYSSNSSLSVSLASYKNKTCQLPQFLIPSTDPKTLLIVIAINCIDFIEINYASALAFLPNNSFEYVVFDHSFRDKPQIADDIKKLCDKLQVKYIRVPYTLQINHPSNSHGSVVHWIIQEHASKHKGRVWFLDVDMFFINDWVWEDVMPIAKYDIMTVWQRRPHEHKPGPYIFYIWPNFIIFQNIQSIPDLNKMRWRSVRIGNSDVDSGGESYYWIKEHPLIRIKGIWNAQCDIHGGRSGCQEQYQRQSPEMIERIHQNPNLYELIWPSDSNISQPNDHGIIGDILILHYRAGSNWNGASKEASDKKWARIQGAVQNALKDKRKRNEEQVFRYNACLQRQRNRQN</sequence>
<name>A0A815QTW1_9BILA</name>
<reference evidence="1" key="1">
    <citation type="submission" date="2021-02" db="EMBL/GenBank/DDBJ databases">
        <authorList>
            <person name="Nowell W R."/>
        </authorList>
    </citation>
    <scope>NUCLEOTIDE SEQUENCE</scope>
</reference>
<comment type="caution">
    <text evidence="1">The sequence shown here is derived from an EMBL/GenBank/DDBJ whole genome shotgun (WGS) entry which is preliminary data.</text>
</comment>
<protein>
    <submittedName>
        <fullName evidence="1">Uncharacterized protein</fullName>
    </submittedName>
</protein>